<sequence length="113" mass="12749">MPINDSYDGDKKAISYEETIDNSNNDPIEISDQSEQDEVGAAQIKADQKPADRPKNVIPKRPSAKFELSSPLKKEEKTTFGSLITSERQSFHPMSQPEQLKYLRGSIFCSWCP</sequence>
<organism evidence="2 3">
    <name type="scientific">Dictyobacter kobayashii</name>
    <dbReference type="NCBI Taxonomy" id="2014872"/>
    <lineage>
        <taxon>Bacteria</taxon>
        <taxon>Bacillati</taxon>
        <taxon>Chloroflexota</taxon>
        <taxon>Ktedonobacteria</taxon>
        <taxon>Ktedonobacterales</taxon>
        <taxon>Dictyobacteraceae</taxon>
        <taxon>Dictyobacter</taxon>
    </lineage>
</organism>
<evidence type="ECO:0000313" key="3">
    <source>
        <dbReference type="Proteomes" id="UP000287188"/>
    </source>
</evidence>
<comment type="caution">
    <text evidence="2">The sequence shown here is derived from an EMBL/GenBank/DDBJ whole genome shotgun (WGS) entry which is preliminary data.</text>
</comment>
<keyword evidence="3" id="KW-1185">Reference proteome</keyword>
<dbReference type="Proteomes" id="UP000287188">
    <property type="component" value="Unassembled WGS sequence"/>
</dbReference>
<dbReference type="RefSeq" id="WP_126550568.1">
    <property type="nucleotide sequence ID" value="NZ_BIFS01000001.1"/>
</dbReference>
<gene>
    <name evidence="2" type="ORF">KDK_27270</name>
</gene>
<reference evidence="3" key="1">
    <citation type="submission" date="2018-12" db="EMBL/GenBank/DDBJ databases">
        <title>Tengunoibacter tsumagoiensis gen. nov., sp. nov., Dictyobacter kobayashii sp. nov., D. alpinus sp. nov., and D. joshuensis sp. nov. and description of Dictyobacteraceae fam. nov. within the order Ktedonobacterales isolated from Tengu-no-mugimeshi.</title>
        <authorList>
            <person name="Wang C.M."/>
            <person name="Zheng Y."/>
            <person name="Sakai Y."/>
            <person name="Toyoda A."/>
            <person name="Minakuchi Y."/>
            <person name="Abe K."/>
            <person name="Yokota A."/>
            <person name="Yabe S."/>
        </authorList>
    </citation>
    <scope>NUCLEOTIDE SEQUENCE [LARGE SCALE GENOMIC DNA]</scope>
    <source>
        <strain evidence="3">Uno11</strain>
    </source>
</reference>
<dbReference type="EMBL" id="BIFS01000001">
    <property type="protein sequence ID" value="GCE18927.1"/>
    <property type="molecule type" value="Genomic_DNA"/>
</dbReference>
<proteinExistence type="predicted"/>
<evidence type="ECO:0000313" key="2">
    <source>
        <dbReference type="EMBL" id="GCE18927.1"/>
    </source>
</evidence>
<accession>A0A402AIH9</accession>
<dbReference type="AlphaFoldDB" id="A0A402AIH9"/>
<name>A0A402AIH9_9CHLR</name>
<protein>
    <submittedName>
        <fullName evidence="2">Uncharacterized protein</fullName>
    </submittedName>
</protein>
<feature type="compositionally biased region" description="Basic and acidic residues" evidence="1">
    <location>
        <begin position="46"/>
        <end position="55"/>
    </location>
</feature>
<evidence type="ECO:0000256" key="1">
    <source>
        <dbReference type="SAM" id="MobiDB-lite"/>
    </source>
</evidence>
<feature type="region of interest" description="Disordered" evidence="1">
    <location>
        <begin position="1"/>
        <end position="72"/>
    </location>
</feature>